<dbReference type="Proteomes" id="UP000716291">
    <property type="component" value="Unassembled WGS sequence"/>
</dbReference>
<evidence type="ECO:0000313" key="2">
    <source>
        <dbReference type="EMBL" id="KAG1276763.1"/>
    </source>
</evidence>
<gene>
    <name evidence="2" type="ORF">G6F64_014772</name>
</gene>
<sequence>MAVPTGLLANSLNSQPNASSESSTVSSGLYSSHSPGRVRRCSGSGSACAAPGKSSAVRALPAAGAVNQAISSEPRISTAVSAIDCHRKMVSVNGNTPVISPSPGGMLAGVACSCAADELNPIAHTAPRPR</sequence>
<evidence type="ECO:0000313" key="3">
    <source>
        <dbReference type="Proteomes" id="UP000716291"/>
    </source>
</evidence>
<name>A0A9P6WSU0_RHIOR</name>
<protein>
    <submittedName>
        <fullName evidence="2">Uncharacterized protein</fullName>
    </submittedName>
</protein>
<organism evidence="2 3">
    <name type="scientific">Rhizopus oryzae</name>
    <name type="common">Mucormycosis agent</name>
    <name type="synonym">Rhizopus arrhizus var. delemar</name>
    <dbReference type="NCBI Taxonomy" id="64495"/>
    <lineage>
        <taxon>Eukaryota</taxon>
        <taxon>Fungi</taxon>
        <taxon>Fungi incertae sedis</taxon>
        <taxon>Mucoromycota</taxon>
        <taxon>Mucoromycotina</taxon>
        <taxon>Mucoromycetes</taxon>
        <taxon>Mucorales</taxon>
        <taxon>Mucorineae</taxon>
        <taxon>Rhizopodaceae</taxon>
        <taxon>Rhizopus</taxon>
    </lineage>
</organism>
<reference evidence="2" key="1">
    <citation type="journal article" date="2020" name="Microb. Genom.">
        <title>Genetic diversity of clinical and environmental Mucorales isolates obtained from an investigation of mucormycosis cases among solid organ transplant recipients.</title>
        <authorList>
            <person name="Nguyen M.H."/>
            <person name="Kaul D."/>
            <person name="Muto C."/>
            <person name="Cheng S.J."/>
            <person name="Richter R.A."/>
            <person name="Bruno V.M."/>
            <person name="Liu G."/>
            <person name="Beyhan S."/>
            <person name="Sundermann A.J."/>
            <person name="Mounaud S."/>
            <person name="Pasculle A.W."/>
            <person name="Nierman W.C."/>
            <person name="Driscoll E."/>
            <person name="Cumbie R."/>
            <person name="Clancy C.J."/>
            <person name="Dupont C.L."/>
        </authorList>
    </citation>
    <scope>NUCLEOTIDE SEQUENCE</scope>
    <source>
        <strain evidence="2">GL11</strain>
    </source>
</reference>
<dbReference type="EMBL" id="JAANQT010009590">
    <property type="protein sequence ID" value="KAG1276763.1"/>
    <property type="molecule type" value="Genomic_DNA"/>
</dbReference>
<dbReference type="AlphaFoldDB" id="A0A9P6WSU0"/>
<evidence type="ECO:0000256" key="1">
    <source>
        <dbReference type="SAM" id="MobiDB-lite"/>
    </source>
</evidence>
<comment type="caution">
    <text evidence="2">The sequence shown here is derived from an EMBL/GenBank/DDBJ whole genome shotgun (WGS) entry which is preliminary data.</text>
</comment>
<keyword evidence="3" id="KW-1185">Reference proteome</keyword>
<accession>A0A9P6WSU0</accession>
<proteinExistence type="predicted"/>
<feature type="region of interest" description="Disordered" evidence="1">
    <location>
        <begin position="1"/>
        <end position="44"/>
    </location>
</feature>
<feature type="compositionally biased region" description="Polar residues" evidence="1">
    <location>
        <begin position="8"/>
        <end position="34"/>
    </location>
</feature>